<dbReference type="GO" id="GO:0005886">
    <property type="term" value="C:plasma membrane"/>
    <property type="evidence" value="ECO:0007669"/>
    <property type="project" value="TreeGrafter"/>
</dbReference>
<dbReference type="PROSITE" id="PS51885">
    <property type="entry name" value="NEPRILYSIN"/>
    <property type="match status" value="1"/>
</dbReference>
<dbReference type="GO" id="GO:0004222">
    <property type="term" value="F:metalloendopeptidase activity"/>
    <property type="evidence" value="ECO:0007669"/>
    <property type="project" value="InterPro"/>
</dbReference>
<dbReference type="EMBL" id="JABSTR010000011">
    <property type="protein sequence ID" value="KAH9382592.1"/>
    <property type="molecule type" value="Genomic_DNA"/>
</dbReference>
<gene>
    <name evidence="2" type="ORF">HPB48_010334</name>
</gene>
<comment type="caution">
    <text evidence="2">The sequence shown here is derived from an EMBL/GenBank/DDBJ whole genome shotgun (WGS) entry which is preliminary data.</text>
</comment>
<dbReference type="GO" id="GO:0016485">
    <property type="term" value="P:protein processing"/>
    <property type="evidence" value="ECO:0007669"/>
    <property type="project" value="TreeGrafter"/>
</dbReference>
<dbReference type="Proteomes" id="UP000821853">
    <property type="component" value="Chromosome 9"/>
</dbReference>
<sequence length="598" mass="66017">MAFVPKRDQTRGRGKKAYVGKRHPRSSDSGGGPGQHTRSSRSAQSSGWAPSTKSLCEEYAHLLGDALNESVRPCESFTHFVCDGWSRRKQQGVPLVSVWTLLLNSGRTIIEILNKTSSTSTLHKRRAYFDVLRQHLRQSPGGGGGNYPDEVTFEQVSDAEKVAVSKLRRAYYKADVIPPVPAQGIMDAPEIGLSRDVWEEALSSFDLNDTTPPSGLQFGTANEDYFNTFLGLWKELKNPRMHLFVSWCTVQVGALFANQELIANFYGADIDAAKTLHGAFCFSRAFALSGPHLFAQYNQQFLTSSTLQEARRLALLVRRAFHNRLLRWSGYNKNVTVVSDWYSLDTLFGLIQRSDTATKVKPTSHAKDSRDKMFFDLDENALLSNFRKTSSDVAVRSREFDVSIDVEVTAVSSSLSMLHFSAIFYGRPDLQLMPYAITFPIFDFQLVPGGNFGAFGAKIAKTLGVLTLKAYHLSGPLASEGPVRKCFRDSPFARDTNLFLALAETLALGALVDAYDEAYAASPRGDRRYTMRLPGFTGYSGTQLLFIAYCLPKCGGSIAGETPPSACNLPLSKLPEFAKAFQCATGTPMNPTEKSELI</sequence>
<evidence type="ECO:0000256" key="1">
    <source>
        <dbReference type="SAM" id="MobiDB-lite"/>
    </source>
</evidence>
<dbReference type="InterPro" id="IPR000718">
    <property type="entry name" value="Peptidase_M13"/>
</dbReference>
<dbReference type="OrthoDB" id="6500316at2759"/>
<feature type="compositionally biased region" description="Polar residues" evidence="1">
    <location>
        <begin position="36"/>
        <end position="49"/>
    </location>
</feature>
<feature type="compositionally biased region" description="Basic residues" evidence="1">
    <location>
        <begin position="12"/>
        <end position="24"/>
    </location>
</feature>
<dbReference type="VEuPathDB" id="VectorBase:HLOH_049628"/>
<evidence type="ECO:0000313" key="3">
    <source>
        <dbReference type="Proteomes" id="UP000821853"/>
    </source>
</evidence>
<dbReference type="Gene3D" id="3.40.390.10">
    <property type="entry name" value="Collagenase (Catalytic Domain)"/>
    <property type="match status" value="1"/>
</dbReference>
<dbReference type="InterPro" id="IPR024079">
    <property type="entry name" value="MetalloPept_cat_dom_sf"/>
</dbReference>
<dbReference type="PANTHER" id="PTHR11733:SF241">
    <property type="entry name" value="GH26575P-RELATED"/>
    <property type="match status" value="1"/>
</dbReference>
<feature type="region of interest" description="Disordered" evidence="1">
    <location>
        <begin position="1"/>
        <end position="49"/>
    </location>
</feature>
<evidence type="ECO:0000313" key="2">
    <source>
        <dbReference type="EMBL" id="KAH9382592.1"/>
    </source>
</evidence>
<organism evidence="2 3">
    <name type="scientific">Haemaphysalis longicornis</name>
    <name type="common">Bush tick</name>
    <dbReference type="NCBI Taxonomy" id="44386"/>
    <lineage>
        <taxon>Eukaryota</taxon>
        <taxon>Metazoa</taxon>
        <taxon>Ecdysozoa</taxon>
        <taxon>Arthropoda</taxon>
        <taxon>Chelicerata</taxon>
        <taxon>Arachnida</taxon>
        <taxon>Acari</taxon>
        <taxon>Parasitiformes</taxon>
        <taxon>Ixodida</taxon>
        <taxon>Ixodoidea</taxon>
        <taxon>Ixodidae</taxon>
        <taxon>Haemaphysalinae</taxon>
        <taxon>Haemaphysalis</taxon>
    </lineage>
</organism>
<accession>A0A9J6H695</accession>
<dbReference type="PANTHER" id="PTHR11733">
    <property type="entry name" value="ZINC METALLOPROTEASE FAMILY M13 NEPRILYSIN-RELATED"/>
    <property type="match status" value="1"/>
</dbReference>
<reference evidence="2 3" key="1">
    <citation type="journal article" date="2020" name="Cell">
        <title>Large-Scale Comparative Analyses of Tick Genomes Elucidate Their Genetic Diversity and Vector Capacities.</title>
        <authorList>
            <consortium name="Tick Genome and Microbiome Consortium (TIGMIC)"/>
            <person name="Jia N."/>
            <person name="Wang J."/>
            <person name="Shi W."/>
            <person name="Du L."/>
            <person name="Sun Y."/>
            <person name="Zhan W."/>
            <person name="Jiang J.F."/>
            <person name="Wang Q."/>
            <person name="Zhang B."/>
            <person name="Ji P."/>
            <person name="Bell-Sakyi L."/>
            <person name="Cui X.M."/>
            <person name="Yuan T.T."/>
            <person name="Jiang B.G."/>
            <person name="Yang W.F."/>
            <person name="Lam T.T."/>
            <person name="Chang Q.C."/>
            <person name="Ding S.J."/>
            <person name="Wang X.J."/>
            <person name="Zhu J.G."/>
            <person name="Ruan X.D."/>
            <person name="Zhao L."/>
            <person name="Wei J.T."/>
            <person name="Ye R.Z."/>
            <person name="Que T.C."/>
            <person name="Du C.H."/>
            <person name="Zhou Y.H."/>
            <person name="Cheng J.X."/>
            <person name="Dai P.F."/>
            <person name="Guo W.B."/>
            <person name="Han X.H."/>
            <person name="Huang E.J."/>
            <person name="Li L.F."/>
            <person name="Wei W."/>
            <person name="Gao Y.C."/>
            <person name="Liu J.Z."/>
            <person name="Shao H.Z."/>
            <person name="Wang X."/>
            <person name="Wang C.C."/>
            <person name="Yang T.C."/>
            <person name="Huo Q.B."/>
            <person name="Li W."/>
            <person name="Chen H.Y."/>
            <person name="Chen S.E."/>
            <person name="Zhou L.G."/>
            <person name="Ni X.B."/>
            <person name="Tian J.H."/>
            <person name="Sheng Y."/>
            <person name="Liu T."/>
            <person name="Pan Y.S."/>
            <person name="Xia L.Y."/>
            <person name="Li J."/>
            <person name="Zhao F."/>
            <person name="Cao W.C."/>
        </authorList>
    </citation>
    <scope>NUCLEOTIDE SEQUENCE [LARGE SCALE GENOMIC DNA]</scope>
    <source>
        <strain evidence="2">HaeL-2018</strain>
    </source>
</reference>
<evidence type="ECO:0008006" key="4">
    <source>
        <dbReference type="Google" id="ProtNLM"/>
    </source>
</evidence>
<dbReference type="SUPFAM" id="SSF55486">
    <property type="entry name" value="Metalloproteases ('zincins'), catalytic domain"/>
    <property type="match status" value="1"/>
</dbReference>
<proteinExistence type="predicted"/>
<feature type="compositionally biased region" description="Basic and acidic residues" evidence="1">
    <location>
        <begin position="1"/>
        <end position="11"/>
    </location>
</feature>
<name>A0A9J6H695_HAELO</name>
<dbReference type="AlphaFoldDB" id="A0A9J6H695"/>
<keyword evidence="3" id="KW-1185">Reference proteome</keyword>
<protein>
    <recommendedName>
        <fullName evidence="4">Endothelin-converting enzyme</fullName>
    </recommendedName>
</protein>